<feature type="compositionally biased region" description="Low complexity" evidence="1">
    <location>
        <begin position="75"/>
        <end position="88"/>
    </location>
</feature>
<proteinExistence type="predicted"/>
<accession>A0A4Y9Z0Q2</accession>
<evidence type="ECO:0000313" key="3">
    <source>
        <dbReference type="Proteomes" id="UP000298327"/>
    </source>
</evidence>
<evidence type="ECO:0000313" key="2">
    <source>
        <dbReference type="EMBL" id="TFY67433.1"/>
    </source>
</evidence>
<sequence>MQPIYPSFSAVMLRQQQQQQQQYPMGRLPAYRASYLRRYHPYPRTNQPQGGGDFLTTIDHRFDEHPYIPSGSFKTATTSTPTVTAETSGGLPGSNSDDASPATYDIDIDVEGQFTTIPRIEIIDVDASRPPSPTPSPPTHSTKRARCRRLLRVALAELVVRRRPLVSIRSTAALTRIYHPQSPFVTLVRMCRGGQSVQDAEEAIEFDLMSIY</sequence>
<keyword evidence="3" id="KW-1185">Reference proteome</keyword>
<feature type="region of interest" description="Disordered" evidence="1">
    <location>
        <begin position="125"/>
        <end position="144"/>
    </location>
</feature>
<reference evidence="2 3" key="1">
    <citation type="submission" date="2019-02" db="EMBL/GenBank/DDBJ databases">
        <title>Genome sequencing of the rare red list fungi Dentipellis fragilis.</title>
        <authorList>
            <person name="Buettner E."/>
            <person name="Kellner H."/>
        </authorList>
    </citation>
    <scope>NUCLEOTIDE SEQUENCE [LARGE SCALE GENOMIC DNA]</scope>
    <source>
        <strain evidence="2 3">DSM 105465</strain>
    </source>
</reference>
<comment type="caution">
    <text evidence="2">The sequence shown here is derived from an EMBL/GenBank/DDBJ whole genome shotgun (WGS) entry which is preliminary data.</text>
</comment>
<feature type="region of interest" description="Disordered" evidence="1">
    <location>
        <begin position="67"/>
        <end position="101"/>
    </location>
</feature>
<dbReference type="OrthoDB" id="3234189at2759"/>
<protein>
    <submittedName>
        <fullName evidence="2">Uncharacterized protein</fullName>
    </submittedName>
</protein>
<evidence type="ECO:0000256" key="1">
    <source>
        <dbReference type="SAM" id="MobiDB-lite"/>
    </source>
</evidence>
<dbReference type="Proteomes" id="UP000298327">
    <property type="component" value="Unassembled WGS sequence"/>
</dbReference>
<name>A0A4Y9Z0Q2_9AGAM</name>
<organism evidence="2 3">
    <name type="scientific">Dentipellis fragilis</name>
    <dbReference type="NCBI Taxonomy" id="205917"/>
    <lineage>
        <taxon>Eukaryota</taxon>
        <taxon>Fungi</taxon>
        <taxon>Dikarya</taxon>
        <taxon>Basidiomycota</taxon>
        <taxon>Agaricomycotina</taxon>
        <taxon>Agaricomycetes</taxon>
        <taxon>Russulales</taxon>
        <taxon>Hericiaceae</taxon>
        <taxon>Dentipellis</taxon>
    </lineage>
</organism>
<dbReference type="AlphaFoldDB" id="A0A4Y9Z0Q2"/>
<dbReference type="EMBL" id="SEOQ01000190">
    <property type="protein sequence ID" value="TFY67433.1"/>
    <property type="molecule type" value="Genomic_DNA"/>
</dbReference>
<gene>
    <name evidence="2" type="ORF">EVG20_g3950</name>
</gene>